<evidence type="ECO:0000256" key="7">
    <source>
        <dbReference type="SAM" id="Phobius"/>
    </source>
</evidence>
<protein>
    <submittedName>
        <fullName evidence="8">Amino acid/amide ABC transporter membrane protein 2 (HAAT family)</fullName>
    </submittedName>
</protein>
<name>A0A369AT38_9BURK</name>
<sequence>MGVMESMALAGKPSKGRAGESVTRGARHGAARTAWFAALALLAAVAFPLLVPNPFYLAVANLVFINAAVAVSLTLMIGTTGQLSLGHAAFFASGAYLSAYLSTMQNWPVLLAIVCAVGGTVLLAWLVGRLFLKLSGYYLAVATLGVGFLLGIVLRNEPQWSGGPDGMSVNPLTLAGHTLQGDAAWYGVLLLVLVLTVLASVNLLRSPAGRALRALHDAEIAATTMGVDVQSYKVRIFVFSAAIAGFMGALYAHYSGFVTPDAASFLHSVQFLMMAVVGGIGSIAGAVLGAGIVTLLPHLLAKAAEYETLVVGGILFAVVLLMPRGIVPTLRERWLARRTAHPGVGT</sequence>
<dbReference type="CDD" id="cd06581">
    <property type="entry name" value="TM_PBP1_LivM_like"/>
    <property type="match status" value="1"/>
</dbReference>
<keyword evidence="9" id="KW-1185">Reference proteome</keyword>
<feature type="transmembrane region" description="Helical" evidence="7">
    <location>
        <begin position="183"/>
        <end position="204"/>
    </location>
</feature>
<feature type="transmembrane region" description="Helical" evidence="7">
    <location>
        <begin position="56"/>
        <end position="76"/>
    </location>
</feature>
<feature type="region of interest" description="Disordered" evidence="6">
    <location>
        <begin position="1"/>
        <end position="23"/>
    </location>
</feature>
<dbReference type="InterPro" id="IPR043428">
    <property type="entry name" value="LivM-like"/>
</dbReference>
<evidence type="ECO:0000256" key="1">
    <source>
        <dbReference type="ARBA" id="ARBA00004651"/>
    </source>
</evidence>
<feature type="transmembrane region" description="Helical" evidence="7">
    <location>
        <begin position="107"/>
        <end position="127"/>
    </location>
</feature>
<dbReference type="OrthoDB" id="3460090at2"/>
<proteinExistence type="predicted"/>
<evidence type="ECO:0000313" key="8">
    <source>
        <dbReference type="EMBL" id="RCX10634.1"/>
    </source>
</evidence>
<dbReference type="PANTHER" id="PTHR30482:SF10">
    <property type="entry name" value="HIGH-AFFINITY BRANCHED-CHAIN AMINO ACID TRANSPORT PROTEIN BRAE"/>
    <property type="match status" value="1"/>
</dbReference>
<evidence type="ECO:0000256" key="2">
    <source>
        <dbReference type="ARBA" id="ARBA00022475"/>
    </source>
</evidence>
<dbReference type="Pfam" id="PF02653">
    <property type="entry name" value="BPD_transp_2"/>
    <property type="match status" value="1"/>
</dbReference>
<keyword evidence="3 7" id="KW-0812">Transmembrane</keyword>
<evidence type="ECO:0000256" key="6">
    <source>
        <dbReference type="SAM" id="MobiDB-lite"/>
    </source>
</evidence>
<dbReference type="AlphaFoldDB" id="A0A369AT38"/>
<dbReference type="GO" id="GO:0015658">
    <property type="term" value="F:branched-chain amino acid transmembrane transporter activity"/>
    <property type="evidence" value="ECO:0007669"/>
    <property type="project" value="InterPro"/>
</dbReference>
<dbReference type="Proteomes" id="UP000252174">
    <property type="component" value="Unassembled WGS sequence"/>
</dbReference>
<organism evidence="8 9">
    <name type="scientific">Extensimonas vulgaris</name>
    <dbReference type="NCBI Taxonomy" id="1031594"/>
    <lineage>
        <taxon>Bacteria</taxon>
        <taxon>Pseudomonadati</taxon>
        <taxon>Pseudomonadota</taxon>
        <taxon>Betaproteobacteria</taxon>
        <taxon>Burkholderiales</taxon>
        <taxon>Comamonadaceae</taxon>
        <taxon>Extensimonas</taxon>
    </lineage>
</organism>
<comment type="subcellular location">
    <subcellularLocation>
        <location evidence="1">Cell membrane</location>
        <topology evidence="1">Multi-pass membrane protein</topology>
    </subcellularLocation>
</comment>
<dbReference type="PANTHER" id="PTHR30482">
    <property type="entry name" value="HIGH-AFFINITY BRANCHED-CHAIN AMINO ACID TRANSPORT SYSTEM PERMEASE"/>
    <property type="match status" value="1"/>
</dbReference>
<feature type="transmembrane region" description="Helical" evidence="7">
    <location>
        <begin position="272"/>
        <end position="296"/>
    </location>
</feature>
<keyword evidence="5 7" id="KW-0472">Membrane</keyword>
<evidence type="ECO:0000256" key="4">
    <source>
        <dbReference type="ARBA" id="ARBA00022989"/>
    </source>
</evidence>
<evidence type="ECO:0000256" key="3">
    <source>
        <dbReference type="ARBA" id="ARBA00022692"/>
    </source>
</evidence>
<accession>A0A369AT38</accession>
<dbReference type="EMBL" id="QPJU01000002">
    <property type="protein sequence ID" value="RCX10634.1"/>
    <property type="molecule type" value="Genomic_DNA"/>
</dbReference>
<dbReference type="InterPro" id="IPR001851">
    <property type="entry name" value="ABC_transp_permease"/>
</dbReference>
<gene>
    <name evidence="8" type="ORF">DFR45_10235</name>
</gene>
<evidence type="ECO:0000256" key="5">
    <source>
        <dbReference type="ARBA" id="ARBA00023136"/>
    </source>
</evidence>
<feature type="transmembrane region" description="Helical" evidence="7">
    <location>
        <begin position="134"/>
        <end position="154"/>
    </location>
</feature>
<evidence type="ECO:0000313" key="9">
    <source>
        <dbReference type="Proteomes" id="UP000252174"/>
    </source>
</evidence>
<reference evidence="8 9" key="1">
    <citation type="submission" date="2018-07" db="EMBL/GenBank/DDBJ databases">
        <title>Genomic Encyclopedia of Type Strains, Phase IV (KMG-IV): sequencing the most valuable type-strain genomes for metagenomic binning, comparative biology and taxonomic classification.</title>
        <authorList>
            <person name="Goeker M."/>
        </authorList>
    </citation>
    <scope>NUCLEOTIDE SEQUENCE [LARGE SCALE GENOMIC DNA]</scope>
    <source>
        <strain evidence="8 9">DSM 100911</strain>
    </source>
</reference>
<keyword evidence="4 7" id="KW-1133">Transmembrane helix</keyword>
<feature type="transmembrane region" description="Helical" evidence="7">
    <location>
        <begin position="308"/>
        <end position="327"/>
    </location>
</feature>
<feature type="transmembrane region" description="Helical" evidence="7">
    <location>
        <begin position="33"/>
        <end position="50"/>
    </location>
</feature>
<comment type="caution">
    <text evidence="8">The sequence shown here is derived from an EMBL/GenBank/DDBJ whole genome shotgun (WGS) entry which is preliminary data.</text>
</comment>
<dbReference type="GO" id="GO:0005886">
    <property type="term" value="C:plasma membrane"/>
    <property type="evidence" value="ECO:0007669"/>
    <property type="project" value="UniProtKB-SubCell"/>
</dbReference>
<feature type="transmembrane region" description="Helical" evidence="7">
    <location>
        <begin position="234"/>
        <end position="252"/>
    </location>
</feature>
<keyword evidence="2" id="KW-1003">Cell membrane</keyword>